<proteinExistence type="inferred from homology"/>
<dbReference type="GO" id="GO:0005829">
    <property type="term" value="C:cytosol"/>
    <property type="evidence" value="ECO:0007669"/>
    <property type="project" value="GOC"/>
</dbReference>
<organism evidence="9 10">
    <name type="scientific">Toxocara canis</name>
    <name type="common">Canine roundworm</name>
    <dbReference type="NCBI Taxonomy" id="6265"/>
    <lineage>
        <taxon>Eukaryota</taxon>
        <taxon>Metazoa</taxon>
        <taxon>Ecdysozoa</taxon>
        <taxon>Nematoda</taxon>
        <taxon>Chromadorea</taxon>
        <taxon>Rhabditida</taxon>
        <taxon>Spirurina</taxon>
        <taxon>Ascaridomorpha</taxon>
        <taxon>Ascaridoidea</taxon>
        <taxon>Toxocaridae</taxon>
        <taxon>Toxocara</taxon>
    </lineage>
</organism>
<sequence>MRCLTCREENTRIDTNDVPPILLSPHFSLASPETFEAIFLEPREGESDQLWVDEVGCSKQATVGPGSTSPLAARQPVDYRAAKLDEPFDAGRGRKFRCYEALQSRLEYYQDLIDSRLNNQLAAKSNSFWKTVKSCGSLHGELGDARTKVTLVRKNLEEVTEKVYMRMINIMDMYKRRLHREKLLQKLQDISCLRDAQLMVQLLLNQSDYPKALECIETAQDVLSSDLRGIICFRHLSSQLQELYKVIGKMLQEEFVALVQKELGRSCENEAE</sequence>
<dbReference type="GO" id="GO:0006896">
    <property type="term" value="P:Golgi to vacuole transport"/>
    <property type="evidence" value="ECO:0007669"/>
    <property type="project" value="TreeGrafter"/>
</dbReference>
<evidence type="ECO:0000256" key="6">
    <source>
        <dbReference type="ARBA" id="ARBA00023054"/>
    </source>
</evidence>
<comment type="similarity">
    <text evidence="2">Belongs to the VPS54 family.</text>
</comment>
<keyword evidence="4" id="KW-0653">Protein transport</keyword>
<dbReference type="Proteomes" id="UP000050794">
    <property type="component" value="Unassembled WGS sequence"/>
</dbReference>
<evidence type="ECO:0000259" key="7">
    <source>
        <dbReference type="Pfam" id="PF10475"/>
    </source>
</evidence>
<dbReference type="AlphaFoldDB" id="A0A183U1S3"/>
<dbReference type="Pfam" id="PF10475">
    <property type="entry name" value="Vps54_N"/>
    <property type="match status" value="1"/>
</dbReference>
<dbReference type="InterPro" id="IPR019515">
    <property type="entry name" value="VPS54_N"/>
</dbReference>
<evidence type="ECO:0000313" key="10">
    <source>
        <dbReference type="WBParaSite" id="TCNE_0000244301-mRNA-1"/>
    </source>
</evidence>
<dbReference type="WBParaSite" id="TCNE_0000244301-mRNA-1">
    <property type="protein sequence ID" value="TCNE_0000244301-mRNA-1"/>
    <property type="gene ID" value="TCNE_0000244301"/>
</dbReference>
<reference evidence="10" key="1">
    <citation type="submission" date="2016-06" db="UniProtKB">
        <authorList>
            <consortium name="WormBaseParasite"/>
        </authorList>
    </citation>
    <scope>IDENTIFICATION</scope>
</reference>
<evidence type="ECO:0000256" key="3">
    <source>
        <dbReference type="ARBA" id="ARBA00022448"/>
    </source>
</evidence>
<evidence type="ECO:0000256" key="5">
    <source>
        <dbReference type="ARBA" id="ARBA00023034"/>
    </source>
</evidence>
<dbReference type="InterPro" id="IPR039745">
    <property type="entry name" value="Vps54"/>
</dbReference>
<feature type="domain" description="Vacuolar protein sorting-associated protein 54 N-terminal" evidence="7">
    <location>
        <begin position="100"/>
        <end position="259"/>
    </location>
</feature>
<dbReference type="PANTHER" id="PTHR12965:SF0">
    <property type="entry name" value="VACUOLAR PROTEIN SORTING-ASSOCIATED PROTEIN 54"/>
    <property type="match status" value="1"/>
</dbReference>
<comment type="subcellular location">
    <subcellularLocation>
        <location evidence="1">Golgi apparatus</location>
        <location evidence="1">trans-Golgi network</location>
    </subcellularLocation>
</comment>
<dbReference type="PANTHER" id="PTHR12965">
    <property type="entry name" value="VACUOLAR PROTEIN SORTING 54"/>
    <property type="match status" value="1"/>
</dbReference>
<gene>
    <name evidence="8" type="ORF">TCNE_LOCUS2443</name>
</gene>
<evidence type="ECO:0000313" key="9">
    <source>
        <dbReference type="Proteomes" id="UP000050794"/>
    </source>
</evidence>
<keyword evidence="5" id="KW-0333">Golgi apparatus</keyword>
<evidence type="ECO:0000256" key="2">
    <source>
        <dbReference type="ARBA" id="ARBA00009150"/>
    </source>
</evidence>
<keyword evidence="3" id="KW-0813">Transport</keyword>
<dbReference type="GO" id="GO:0000938">
    <property type="term" value="C:GARP complex"/>
    <property type="evidence" value="ECO:0007669"/>
    <property type="project" value="InterPro"/>
</dbReference>
<evidence type="ECO:0000256" key="4">
    <source>
        <dbReference type="ARBA" id="ARBA00022927"/>
    </source>
</evidence>
<accession>A0A183U1S3</accession>
<name>A0A183U1S3_TOXCA</name>
<dbReference type="GO" id="GO:0015031">
    <property type="term" value="P:protein transport"/>
    <property type="evidence" value="ECO:0007669"/>
    <property type="project" value="UniProtKB-KW"/>
</dbReference>
<dbReference type="GO" id="GO:0019905">
    <property type="term" value="F:syntaxin binding"/>
    <property type="evidence" value="ECO:0007669"/>
    <property type="project" value="TreeGrafter"/>
</dbReference>
<dbReference type="EMBL" id="UYWY01002454">
    <property type="protein sequence ID" value="VDM28084.1"/>
    <property type="molecule type" value="Genomic_DNA"/>
</dbReference>
<reference evidence="8 9" key="2">
    <citation type="submission" date="2018-11" db="EMBL/GenBank/DDBJ databases">
        <authorList>
            <consortium name="Pathogen Informatics"/>
        </authorList>
    </citation>
    <scope>NUCLEOTIDE SEQUENCE [LARGE SCALE GENOMIC DNA]</scope>
</reference>
<dbReference type="GO" id="GO:0042147">
    <property type="term" value="P:retrograde transport, endosome to Golgi"/>
    <property type="evidence" value="ECO:0007669"/>
    <property type="project" value="InterPro"/>
</dbReference>
<keyword evidence="9" id="KW-1185">Reference proteome</keyword>
<evidence type="ECO:0000313" key="8">
    <source>
        <dbReference type="EMBL" id="VDM28084.1"/>
    </source>
</evidence>
<protein>
    <submittedName>
        <fullName evidence="10">Vps54_N domain-containing protein</fullName>
    </submittedName>
</protein>
<keyword evidence="6" id="KW-0175">Coiled coil</keyword>
<evidence type="ECO:0000256" key="1">
    <source>
        <dbReference type="ARBA" id="ARBA00004601"/>
    </source>
</evidence>